<dbReference type="PANTHER" id="PTHR24410">
    <property type="entry name" value="HL07962P-RELATED"/>
    <property type="match status" value="1"/>
</dbReference>
<sequence length="475" mass="53882">MSSSGSSSESRSDEMDLFGDVSGLVDDLQPSGSSVVVDSTKDEPLLKEKKLVYKDMNAQGMRSIFDREDYSDFKIVLKQIGRTIYVYKGILAARSEFFKALVEGGFSEKDNNQLEVDDESEERALVPLLEFCYTGEITVPENEVLNYYFIADKYQVVSLRSKCADFLVGGLKSENALENFIEYYSKFERNSGIDDDLTDKMIKRSVLFILKTFSTLCKNPEKRKILLSMDYEMLMRWLRPSAEGKEIKGINCEPSTFLRFVLEWTTQDVATRSQYLAELASLETKLEYGSVLMLTDDGGELLSIYGEPEFIYEKTATDVTGSKITKKTSNYSSIYVNTMLGSVNSTAIIRWKVKIITLNSWIGMGVAMKDVVEKKKLTFSPYDKHGTYMLSHNGYIWNQFMKGSTKYESVGCSYGVGDTVIIELICSKKELNFYKNDTTNKLATFSNVKLPVYPSFMLCGTESVEFSWDLEESEI</sequence>
<dbReference type="EMBL" id="PYSW02000047">
    <property type="protein sequence ID" value="KAG2374209.1"/>
    <property type="molecule type" value="Genomic_DNA"/>
</dbReference>
<keyword evidence="4" id="KW-1185">Reference proteome</keyword>
<dbReference type="AlphaFoldDB" id="A0AA88KF35"/>
<dbReference type="PANTHER" id="PTHR24410:SF23">
    <property type="entry name" value="BTB DOMAIN-CONTAINING PROTEIN-RELATED"/>
    <property type="match status" value="1"/>
</dbReference>
<reference evidence="3 4" key="1">
    <citation type="journal article" date="2018" name="BMC Genomics">
        <title>The genome of Naegleria lovaniensis, the basis for a comparative approach to unravel pathogenicity factors of the human pathogenic amoeba N. fowleri.</title>
        <authorList>
            <person name="Liechti N."/>
            <person name="Schurch N."/>
            <person name="Bruggmann R."/>
            <person name="Wittwer M."/>
        </authorList>
    </citation>
    <scope>NUCLEOTIDE SEQUENCE [LARGE SCALE GENOMIC DNA]</scope>
    <source>
        <strain evidence="3 4">ATCC 30569</strain>
    </source>
</reference>
<dbReference type="SUPFAM" id="SSF54695">
    <property type="entry name" value="POZ domain"/>
    <property type="match status" value="1"/>
</dbReference>
<dbReference type="InterPro" id="IPR003877">
    <property type="entry name" value="SPRY_dom"/>
</dbReference>
<feature type="domain" description="BTB" evidence="1">
    <location>
        <begin position="71"/>
        <end position="141"/>
    </location>
</feature>
<organism evidence="3 4">
    <name type="scientific">Naegleria lovaniensis</name>
    <name type="common">Amoeba</name>
    <dbReference type="NCBI Taxonomy" id="51637"/>
    <lineage>
        <taxon>Eukaryota</taxon>
        <taxon>Discoba</taxon>
        <taxon>Heterolobosea</taxon>
        <taxon>Tetramitia</taxon>
        <taxon>Eutetramitia</taxon>
        <taxon>Vahlkampfiidae</taxon>
        <taxon>Naegleria</taxon>
    </lineage>
</organism>
<evidence type="ECO:0000259" key="1">
    <source>
        <dbReference type="PROSITE" id="PS50097"/>
    </source>
</evidence>
<gene>
    <name evidence="3" type="ORF">C9374_011046</name>
</gene>
<dbReference type="Pfam" id="PF00622">
    <property type="entry name" value="SPRY"/>
    <property type="match status" value="1"/>
</dbReference>
<dbReference type="InterPro" id="IPR051481">
    <property type="entry name" value="BTB-POZ/Galectin-3-binding"/>
</dbReference>
<dbReference type="PROSITE" id="PS50188">
    <property type="entry name" value="B302_SPRY"/>
    <property type="match status" value="1"/>
</dbReference>
<dbReference type="GeneID" id="68103500"/>
<dbReference type="Gene3D" id="2.60.120.920">
    <property type="match status" value="1"/>
</dbReference>
<dbReference type="InterPro" id="IPR043136">
    <property type="entry name" value="B30.2/SPRY_sf"/>
</dbReference>
<name>A0AA88KF35_NAELO</name>
<dbReference type="RefSeq" id="XP_044543383.1">
    <property type="nucleotide sequence ID" value="XM_044686658.1"/>
</dbReference>
<dbReference type="CDD" id="cd18186">
    <property type="entry name" value="BTB_POZ_ZBTB_KLHL-like"/>
    <property type="match status" value="1"/>
</dbReference>
<dbReference type="Gene3D" id="3.30.710.10">
    <property type="entry name" value="Potassium Channel Kv1.1, Chain A"/>
    <property type="match status" value="1"/>
</dbReference>
<accession>A0AA88KF35</accession>
<dbReference type="InterPro" id="IPR013320">
    <property type="entry name" value="ConA-like_dom_sf"/>
</dbReference>
<evidence type="ECO:0000259" key="2">
    <source>
        <dbReference type="PROSITE" id="PS50188"/>
    </source>
</evidence>
<proteinExistence type="predicted"/>
<dbReference type="PROSITE" id="PS50097">
    <property type="entry name" value="BTB"/>
    <property type="match status" value="1"/>
</dbReference>
<feature type="domain" description="B30.2/SPRY" evidence="2">
    <location>
        <begin position="271"/>
        <end position="475"/>
    </location>
</feature>
<evidence type="ECO:0000313" key="4">
    <source>
        <dbReference type="Proteomes" id="UP000816034"/>
    </source>
</evidence>
<comment type="caution">
    <text evidence="3">The sequence shown here is derived from an EMBL/GenBank/DDBJ whole genome shotgun (WGS) entry which is preliminary data.</text>
</comment>
<protein>
    <recommendedName>
        <fullName evidence="5">BTB domain-containing protein</fullName>
    </recommendedName>
</protein>
<dbReference type="InterPro" id="IPR001870">
    <property type="entry name" value="B30.2/SPRY"/>
</dbReference>
<evidence type="ECO:0000313" key="3">
    <source>
        <dbReference type="EMBL" id="KAG2374209.1"/>
    </source>
</evidence>
<dbReference type="InterPro" id="IPR011333">
    <property type="entry name" value="SKP1/BTB/POZ_sf"/>
</dbReference>
<evidence type="ECO:0008006" key="5">
    <source>
        <dbReference type="Google" id="ProtNLM"/>
    </source>
</evidence>
<dbReference type="InterPro" id="IPR000210">
    <property type="entry name" value="BTB/POZ_dom"/>
</dbReference>
<dbReference type="SUPFAM" id="SSF49899">
    <property type="entry name" value="Concanavalin A-like lectins/glucanases"/>
    <property type="match status" value="1"/>
</dbReference>
<dbReference type="SMART" id="SM00225">
    <property type="entry name" value="BTB"/>
    <property type="match status" value="1"/>
</dbReference>
<dbReference type="Pfam" id="PF00651">
    <property type="entry name" value="BTB"/>
    <property type="match status" value="1"/>
</dbReference>
<dbReference type="Proteomes" id="UP000816034">
    <property type="component" value="Unassembled WGS sequence"/>
</dbReference>